<dbReference type="PANTHER" id="PTHR33407">
    <property type="entry name" value="PECTATE LYASE F-RELATED"/>
    <property type="match status" value="1"/>
</dbReference>
<gene>
    <name evidence="11" type="ORF">FHU37_001417</name>
</gene>
<accession>A0A852ZUM7</accession>
<feature type="signal peptide" evidence="10">
    <location>
        <begin position="1"/>
        <end position="33"/>
    </location>
</feature>
<dbReference type="InterPro" id="IPR004898">
    <property type="entry name" value="Pectate_lyase_PlyH/PlyE-like"/>
</dbReference>
<dbReference type="InterPro" id="IPR011050">
    <property type="entry name" value="Pectin_lyase_fold/virulence"/>
</dbReference>
<organism evidence="11 12">
    <name type="scientific">Allostreptomyces psammosilenae</name>
    <dbReference type="NCBI Taxonomy" id="1892865"/>
    <lineage>
        <taxon>Bacteria</taxon>
        <taxon>Bacillati</taxon>
        <taxon>Actinomycetota</taxon>
        <taxon>Actinomycetes</taxon>
        <taxon>Kitasatosporales</taxon>
        <taxon>Streptomycetaceae</taxon>
        <taxon>Allostreptomyces</taxon>
    </lineage>
</organism>
<comment type="cofactor">
    <cofactor evidence="2 10">
        <name>Ca(2+)</name>
        <dbReference type="ChEBI" id="CHEBI:29108"/>
    </cofactor>
</comment>
<keyword evidence="12" id="KW-1185">Reference proteome</keyword>
<name>A0A852ZUM7_9ACTN</name>
<dbReference type="Proteomes" id="UP000567795">
    <property type="component" value="Unassembled WGS sequence"/>
</dbReference>
<dbReference type="EMBL" id="JACBZD010000001">
    <property type="protein sequence ID" value="NYI04474.1"/>
    <property type="molecule type" value="Genomic_DNA"/>
</dbReference>
<keyword evidence="7 10" id="KW-0732">Signal</keyword>
<protein>
    <recommendedName>
        <fullName evidence="5 10">Pectate lyase</fullName>
        <ecNumber evidence="5 10">4.2.2.2</ecNumber>
    </recommendedName>
</protein>
<dbReference type="GO" id="GO:0005576">
    <property type="term" value="C:extracellular region"/>
    <property type="evidence" value="ECO:0007669"/>
    <property type="project" value="UniProtKB-SubCell"/>
</dbReference>
<dbReference type="AlphaFoldDB" id="A0A852ZUM7"/>
<evidence type="ECO:0000256" key="2">
    <source>
        <dbReference type="ARBA" id="ARBA00001913"/>
    </source>
</evidence>
<dbReference type="EC" id="4.2.2.2" evidence="5 10"/>
<evidence type="ECO:0000313" key="12">
    <source>
        <dbReference type="Proteomes" id="UP000567795"/>
    </source>
</evidence>
<evidence type="ECO:0000313" key="11">
    <source>
        <dbReference type="EMBL" id="NYI04474.1"/>
    </source>
</evidence>
<evidence type="ECO:0000256" key="1">
    <source>
        <dbReference type="ARBA" id="ARBA00000695"/>
    </source>
</evidence>
<evidence type="ECO:0000256" key="4">
    <source>
        <dbReference type="ARBA" id="ARBA00006463"/>
    </source>
</evidence>
<dbReference type="GO" id="GO:0030570">
    <property type="term" value="F:pectate lyase activity"/>
    <property type="evidence" value="ECO:0007669"/>
    <property type="project" value="UniProtKB-UniRule"/>
</dbReference>
<keyword evidence="6 10" id="KW-0964">Secreted</keyword>
<comment type="catalytic activity">
    <reaction evidence="1 10">
        <text>Eliminative cleavage of (1-&gt;4)-alpha-D-galacturonan to give oligosaccharides with 4-deoxy-alpha-D-galact-4-enuronosyl groups at their non-reducing ends.</text>
        <dbReference type="EC" id="4.2.2.2"/>
    </reaction>
</comment>
<evidence type="ECO:0000256" key="9">
    <source>
        <dbReference type="ARBA" id="ARBA00023239"/>
    </source>
</evidence>
<keyword evidence="9 10" id="KW-0456">Lyase</keyword>
<sequence>MIAPRIRGRLALLAGAMAATVGLTLAGAPNATATDAPAASTAAVSASDVSAQAWPTPTSNQAVSATISLSGNVDAGMRRYYGTGALGSGSQDEDQGPLLRLAPGTVLSNVIIGAPAADGIHCEGACTLRNVWWEDVGEDAATFRGSSSSQQMLVDGGGARYASDKVFQHNGAGTLTIRNFEVRDVGKLYRSCGDCSTQYTRHVVVENVHVYPPIDQLVGININRNDTARLRNITFHGDPDDFEACAKYRNTSQVGSGPDSTNCLYSASDIHYQ</sequence>
<evidence type="ECO:0000256" key="7">
    <source>
        <dbReference type="ARBA" id="ARBA00022729"/>
    </source>
</evidence>
<reference evidence="11 12" key="1">
    <citation type="submission" date="2020-07" db="EMBL/GenBank/DDBJ databases">
        <title>Sequencing the genomes of 1000 actinobacteria strains.</title>
        <authorList>
            <person name="Klenk H.-P."/>
        </authorList>
    </citation>
    <scope>NUCLEOTIDE SEQUENCE [LARGE SCALE GENOMIC DNA]</scope>
    <source>
        <strain evidence="11 12">DSM 42178</strain>
    </source>
</reference>
<proteinExistence type="inferred from homology"/>
<dbReference type="SUPFAM" id="SSF51126">
    <property type="entry name" value="Pectin lyase-like"/>
    <property type="match status" value="1"/>
</dbReference>
<evidence type="ECO:0000256" key="10">
    <source>
        <dbReference type="RuleBase" id="RU367009"/>
    </source>
</evidence>
<dbReference type="InterPro" id="IPR012334">
    <property type="entry name" value="Pectin_lyas_fold"/>
</dbReference>
<keyword evidence="8 10" id="KW-0106">Calcium</keyword>
<dbReference type="Pfam" id="PF03211">
    <property type="entry name" value="Pectate_lyase"/>
    <property type="match status" value="1"/>
</dbReference>
<comment type="function">
    <text evidence="10">Catalyzes the depolymerization of both polygalacturonate and pectins of methyl esterification degree from 22 to 89%, with an endo mode of action. In contrast to the majority of pectate lyases, displays high activity on highly methylated pectins.</text>
</comment>
<evidence type="ECO:0000256" key="5">
    <source>
        <dbReference type="ARBA" id="ARBA00012272"/>
    </source>
</evidence>
<evidence type="ECO:0000256" key="3">
    <source>
        <dbReference type="ARBA" id="ARBA00004613"/>
    </source>
</evidence>
<comment type="similarity">
    <text evidence="4 10">Belongs to the polysaccharide lyase 3 family.</text>
</comment>
<evidence type="ECO:0000256" key="6">
    <source>
        <dbReference type="ARBA" id="ARBA00022525"/>
    </source>
</evidence>
<comment type="subcellular location">
    <subcellularLocation>
        <location evidence="3 10">Secreted</location>
    </subcellularLocation>
</comment>
<feature type="chain" id="PRO_5033098843" description="Pectate lyase" evidence="10">
    <location>
        <begin position="34"/>
        <end position="273"/>
    </location>
</feature>
<evidence type="ECO:0000256" key="8">
    <source>
        <dbReference type="ARBA" id="ARBA00022837"/>
    </source>
</evidence>
<dbReference type="Gene3D" id="2.160.20.10">
    <property type="entry name" value="Single-stranded right-handed beta-helix, Pectin lyase-like"/>
    <property type="match status" value="1"/>
</dbReference>
<dbReference type="PANTHER" id="PTHR33407:SF9">
    <property type="entry name" value="PECTATE LYASE F-RELATED"/>
    <property type="match status" value="1"/>
</dbReference>
<dbReference type="GO" id="GO:0045490">
    <property type="term" value="P:pectin catabolic process"/>
    <property type="evidence" value="ECO:0007669"/>
    <property type="project" value="TreeGrafter"/>
</dbReference>
<comment type="caution">
    <text evidence="11">The sequence shown here is derived from an EMBL/GenBank/DDBJ whole genome shotgun (WGS) entry which is preliminary data.</text>
</comment>